<comment type="caution">
    <text evidence="1">The sequence shown here is derived from an EMBL/GenBank/DDBJ whole genome shotgun (WGS) entry which is preliminary data.</text>
</comment>
<organism evidence="1 2">
    <name type="scientific">Liparis tanakae</name>
    <name type="common">Tanaka's snailfish</name>
    <dbReference type="NCBI Taxonomy" id="230148"/>
    <lineage>
        <taxon>Eukaryota</taxon>
        <taxon>Metazoa</taxon>
        <taxon>Chordata</taxon>
        <taxon>Craniata</taxon>
        <taxon>Vertebrata</taxon>
        <taxon>Euteleostomi</taxon>
        <taxon>Actinopterygii</taxon>
        <taxon>Neopterygii</taxon>
        <taxon>Teleostei</taxon>
        <taxon>Neoteleostei</taxon>
        <taxon>Acanthomorphata</taxon>
        <taxon>Eupercaria</taxon>
        <taxon>Perciformes</taxon>
        <taxon>Cottioidei</taxon>
        <taxon>Cottales</taxon>
        <taxon>Liparidae</taxon>
        <taxon>Liparis</taxon>
    </lineage>
</organism>
<dbReference type="Proteomes" id="UP000314294">
    <property type="component" value="Unassembled WGS sequence"/>
</dbReference>
<proteinExistence type="predicted"/>
<dbReference type="AlphaFoldDB" id="A0A4Z2GBK0"/>
<reference evidence="1 2" key="1">
    <citation type="submission" date="2019-03" db="EMBL/GenBank/DDBJ databases">
        <title>First draft genome of Liparis tanakae, snailfish: a comprehensive survey of snailfish specific genes.</title>
        <authorList>
            <person name="Kim W."/>
            <person name="Song I."/>
            <person name="Jeong J.-H."/>
            <person name="Kim D."/>
            <person name="Kim S."/>
            <person name="Ryu S."/>
            <person name="Song J.Y."/>
            <person name="Lee S.K."/>
        </authorList>
    </citation>
    <scope>NUCLEOTIDE SEQUENCE [LARGE SCALE GENOMIC DNA]</scope>
    <source>
        <tissue evidence="1">Muscle</tissue>
    </source>
</reference>
<evidence type="ECO:0000313" key="1">
    <source>
        <dbReference type="EMBL" id="TNN50094.1"/>
    </source>
</evidence>
<sequence length="74" mass="7804">MAALPSLSLGTSLPLHGWPAFGCLKPLPVGKKEKTQLVHRVSSAAATRMRTAQSGDVAAGRSLFGEASRFLEKL</sequence>
<dbReference type="EMBL" id="SRLO01000631">
    <property type="protein sequence ID" value="TNN50094.1"/>
    <property type="molecule type" value="Genomic_DNA"/>
</dbReference>
<gene>
    <name evidence="1" type="ORF">EYF80_039700</name>
</gene>
<name>A0A4Z2GBK0_9TELE</name>
<evidence type="ECO:0000313" key="2">
    <source>
        <dbReference type="Proteomes" id="UP000314294"/>
    </source>
</evidence>
<accession>A0A4Z2GBK0</accession>
<keyword evidence="2" id="KW-1185">Reference proteome</keyword>
<protein>
    <submittedName>
        <fullName evidence="1">Uncharacterized protein</fullName>
    </submittedName>
</protein>